<keyword evidence="3 7" id="KW-0812">Transmembrane</keyword>
<feature type="transmembrane region" description="Helical" evidence="7">
    <location>
        <begin position="393"/>
        <end position="415"/>
    </location>
</feature>
<dbReference type="InterPro" id="IPR017187">
    <property type="entry name" value="EIN2"/>
</dbReference>
<feature type="transmembrane region" description="Helical" evidence="7">
    <location>
        <begin position="194"/>
        <end position="214"/>
    </location>
</feature>
<reference evidence="8" key="2">
    <citation type="submission" date="2023-05" db="EMBL/GenBank/DDBJ databases">
        <authorList>
            <person name="Schelkunov M.I."/>
        </authorList>
    </citation>
    <scope>NUCLEOTIDE SEQUENCE</scope>
    <source>
        <strain evidence="8">Hsosn_3</strain>
        <tissue evidence="8">Leaf</tissue>
    </source>
</reference>
<evidence type="ECO:0000313" key="9">
    <source>
        <dbReference type="Proteomes" id="UP001237642"/>
    </source>
</evidence>
<comment type="caution">
    <text evidence="8">The sequence shown here is derived from an EMBL/GenBank/DDBJ whole genome shotgun (WGS) entry which is preliminary data.</text>
</comment>
<evidence type="ECO:0000256" key="1">
    <source>
        <dbReference type="ARBA" id="ARBA00004141"/>
    </source>
</evidence>
<dbReference type="PANTHER" id="PTHR11706:SF75">
    <property type="entry name" value="ETHYLENE-INSENSITIVE PROTEIN 2"/>
    <property type="match status" value="1"/>
</dbReference>
<dbReference type="PIRSF" id="PIRSF037378">
    <property type="entry name" value="EIN2"/>
    <property type="match status" value="1"/>
</dbReference>
<keyword evidence="4 7" id="KW-1133">Transmembrane helix</keyword>
<reference evidence="8" key="1">
    <citation type="submission" date="2023-02" db="EMBL/GenBank/DDBJ databases">
        <title>Genome of toxic invasive species Heracleum sosnowskyi carries increased number of genes despite the absence of recent whole-genome duplications.</title>
        <authorList>
            <person name="Schelkunov M."/>
            <person name="Shtratnikova V."/>
            <person name="Makarenko M."/>
            <person name="Klepikova A."/>
            <person name="Omelchenko D."/>
            <person name="Novikova G."/>
            <person name="Obukhova E."/>
            <person name="Bogdanov V."/>
            <person name="Penin A."/>
            <person name="Logacheva M."/>
        </authorList>
    </citation>
    <scope>NUCLEOTIDE SEQUENCE</scope>
    <source>
        <strain evidence="8">Hsosn_3</strain>
        <tissue evidence="8">Leaf</tissue>
    </source>
</reference>
<sequence>MDETITTNNQPSIFQRPLSAILPMLLVAISYIDPGKWVAAVDGGARYECNTVLVMLVFNLAAILCQYLSARIAVVTEKDLAQICSEEYGKVTCILLGVQSELSMIVMDLTMILGIAHGLNLVLGVDLFTCVILTATDAIIFPFFSSFSEQKAKVVCIYTGTFIFFSYTFGALVSQSGVPLSLGGTLINLSGESSPAFMSLLGASVMPHNLYLHSSLVKQQRRGRSLTKETECHDHLFSIVCIFSGIFLVNYLLVHSAANALYSADFLLTYHDVLSLSDQGFRELVLPFALTLILIFSNHITALSWKLGRQAVLHKLFKVPFPGWVHHSVIRVVAIVPALYCVRNSGAEGTYQLLHFTQIVVAFLLPSSVILLYRVSTSSSVMGVYKISVPVEFLVFSTFVGMLGIEIVFAAEMIFGNSDWVINFQWNMWGDISITYIILSITASFSLCLILWLATNPLSYATSAFDVQTCNLDVRSSMPGISKERVHYDFLNDTGYQADNLIQKQEPVFESDGNDLLISASASTLASDSSLDSESRPQLTTIKENCSDITYTTASLCNVKDSATRDDIVPESIACKEICVGEPVDATTLTTEKLDLPVCTLNAEVYSQTQKDGGGDTSEPEESSKPMSGNIPSLTSEGPGSYRSLGGKADDVGSGAGSFSRLAGLGRAARRQLAVVLDEFWGQLFDFHGKATAEAKAKKLDTLFGVDSKVDLKQSCVSPKVDNIRNEFTGNIPSPGERISNSFTSSSLYKSPVQQSGQRNLSYGVQRDSSLLWSSNTQILDTYMQNSSYNDLDASERRYSSMRLPPSTDVYNDQPATVHGYQMAYLSRIAKERNNGYLTSQMELPSPKSPSVAYKDPFSVAAGQKPRIAPSAKTPPGFPSIPISRTSTLQPGRPYQNNSPGLSADNVGTTVNEKKYHSLPDISGLSLPYRKSLHSDMGVSYNPTIYRPSMGHTMQEVSLYPNPLSKVHISPSSTTGGAPVYVDNFPSKVGRDAYSLQINASPHTGSLWSRQPFEQFDVSDKARPIEVEGTRSSHSSIIQETPSVVVFEEKILQSFRICIQKLLKLEGSDWLFRQNDGADEDLIDRVGARERVLYEAEIRMGIGESQLPVEKNPGLAPKNEEMASVPHCGEGCIWRLDLIISFGVWCMHRILELSLLESRPELWGKYTYVLNRLQGIIDLAFSKPRSPMTPCLCLQIPSTNVQSPPRILHGSLPPPAKQARGKSTTAAMLLEMVKDVEIAISCRKGRTGTAAGDVAFPKGKENLASVLKRYKRRLISQPVPSHDIRPVGVSFPSFMVKENIWLDVSGFMDAKHIIRFVYINTCIGYD</sequence>
<feature type="transmembrane region" description="Helical" evidence="7">
    <location>
        <begin position="155"/>
        <end position="174"/>
    </location>
</feature>
<dbReference type="GO" id="GO:0005886">
    <property type="term" value="C:plasma membrane"/>
    <property type="evidence" value="ECO:0007669"/>
    <property type="project" value="TreeGrafter"/>
</dbReference>
<feature type="transmembrane region" description="Helical" evidence="7">
    <location>
        <begin position="12"/>
        <end position="32"/>
    </location>
</feature>
<organism evidence="8 9">
    <name type="scientific">Heracleum sosnowskyi</name>
    <dbReference type="NCBI Taxonomy" id="360622"/>
    <lineage>
        <taxon>Eukaryota</taxon>
        <taxon>Viridiplantae</taxon>
        <taxon>Streptophyta</taxon>
        <taxon>Embryophyta</taxon>
        <taxon>Tracheophyta</taxon>
        <taxon>Spermatophyta</taxon>
        <taxon>Magnoliopsida</taxon>
        <taxon>eudicotyledons</taxon>
        <taxon>Gunneridae</taxon>
        <taxon>Pentapetalae</taxon>
        <taxon>asterids</taxon>
        <taxon>campanulids</taxon>
        <taxon>Apiales</taxon>
        <taxon>Apiaceae</taxon>
        <taxon>Apioideae</taxon>
        <taxon>apioid superclade</taxon>
        <taxon>Tordylieae</taxon>
        <taxon>Tordyliinae</taxon>
        <taxon>Heracleum</taxon>
    </lineage>
</organism>
<evidence type="ECO:0000313" key="8">
    <source>
        <dbReference type="EMBL" id="KAK1389519.1"/>
    </source>
</evidence>
<feature type="transmembrane region" description="Helical" evidence="7">
    <location>
        <begin position="121"/>
        <end position="143"/>
    </location>
</feature>
<feature type="compositionally biased region" description="Polar residues" evidence="6">
    <location>
        <begin position="883"/>
        <end position="908"/>
    </location>
</feature>
<feature type="transmembrane region" description="Helical" evidence="7">
    <location>
        <begin position="436"/>
        <end position="454"/>
    </location>
</feature>
<feature type="region of interest" description="Disordered" evidence="6">
    <location>
        <begin position="608"/>
        <end position="649"/>
    </location>
</feature>
<dbReference type="Proteomes" id="UP001237642">
    <property type="component" value="Unassembled WGS sequence"/>
</dbReference>
<comment type="similarity">
    <text evidence="2">Belongs to the NRAMP (TC 2.A.55) family.</text>
</comment>
<feature type="transmembrane region" description="Helical" evidence="7">
    <location>
        <begin position="354"/>
        <end position="373"/>
    </location>
</feature>
<dbReference type="PRINTS" id="PR00447">
    <property type="entry name" value="NATRESASSCMP"/>
</dbReference>
<accession>A0AAD8IQZ4</accession>
<gene>
    <name evidence="8" type="ORF">POM88_017697</name>
</gene>
<dbReference type="GO" id="GO:0034755">
    <property type="term" value="P:iron ion transmembrane transport"/>
    <property type="evidence" value="ECO:0007669"/>
    <property type="project" value="TreeGrafter"/>
</dbReference>
<evidence type="ECO:0000256" key="5">
    <source>
        <dbReference type="ARBA" id="ARBA00023136"/>
    </source>
</evidence>
<comment type="subcellular location">
    <subcellularLocation>
        <location evidence="1">Membrane</location>
        <topology evidence="1">Multi-pass membrane protein</topology>
    </subcellularLocation>
</comment>
<evidence type="ECO:0000256" key="7">
    <source>
        <dbReference type="SAM" id="Phobius"/>
    </source>
</evidence>
<keyword evidence="5 7" id="KW-0472">Membrane</keyword>
<dbReference type="EMBL" id="JAUIZM010000004">
    <property type="protein sequence ID" value="KAK1389519.1"/>
    <property type="molecule type" value="Genomic_DNA"/>
</dbReference>
<dbReference type="GO" id="GO:0009873">
    <property type="term" value="P:ethylene-activated signaling pathway"/>
    <property type="evidence" value="ECO:0007669"/>
    <property type="project" value="InterPro"/>
</dbReference>
<evidence type="ECO:0000256" key="3">
    <source>
        <dbReference type="ARBA" id="ARBA00022692"/>
    </source>
</evidence>
<name>A0AAD8IQZ4_9APIA</name>
<evidence type="ECO:0000256" key="2">
    <source>
        <dbReference type="ARBA" id="ARBA00009965"/>
    </source>
</evidence>
<feature type="transmembrane region" description="Helical" evidence="7">
    <location>
        <begin position="235"/>
        <end position="254"/>
    </location>
</feature>
<feature type="region of interest" description="Disordered" evidence="6">
    <location>
        <begin position="867"/>
        <end position="908"/>
    </location>
</feature>
<dbReference type="PANTHER" id="PTHR11706">
    <property type="entry name" value="SOLUTE CARRIER PROTEIN FAMILY 11 MEMBER"/>
    <property type="match status" value="1"/>
</dbReference>
<dbReference type="GO" id="GO:0005384">
    <property type="term" value="F:manganese ion transmembrane transporter activity"/>
    <property type="evidence" value="ECO:0007669"/>
    <property type="project" value="TreeGrafter"/>
</dbReference>
<feature type="transmembrane region" description="Helical" evidence="7">
    <location>
        <begin position="284"/>
        <end position="304"/>
    </location>
</feature>
<feature type="transmembrane region" description="Helical" evidence="7">
    <location>
        <begin position="52"/>
        <end position="70"/>
    </location>
</feature>
<keyword evidence="9" id="KW-1185">Reference proteome</keyword>
<feature type="compositionally biased region" description="Polar residues" evidence="6">
    <location>
        <begin position="625"/>
        <end position="638"/>
    </location>
</feature>
<feature type="transmembrane region" description="Helical" evidence="7">
    <location>
        <begin position="91"/>
        <end position="115"/>
    </location>
</feature>
<evidence type="ECO:0000256" key="6">
    <source>
        <dbReference type="SAM" id="MobiDB-lite"/>
    </source>
</evidence>
<dbReference type="InterPro" id="IPR001046">
    <property type="entry name" value="NRAMP_fam"/>
</dbReference>
<protein>
    <submittedName>
        <fullName evidence="8">Ethylene-insensitive protein 2</fullName>
    </submittedName>
</protein>
<dbReference type="GO" id="GO:0015086">
    <property type="term" value="F:cadmium ion transmembrane transporter activity"/>
    <property type="evidence" value="ECO:0007669"/>
    <property type="project" value="TreeGrafter"/>
</dbReference>
<evidence type="ECO:0000256" key="4">
    <source>
        <dbReference type="ARBA" id="ARBA00022989"/>
    </source>
</evidence>
<proteinExistence type="inferred from homology"/>
<dbReference type="Pfam" id="PF01566">
    <property type="entry name" value="Nramp"/>
    <property type="match status" value="1"/>
</dbReference>